<name>A0AAD6YAH6_9AGAR</name>
<evidence type="ECO:0000313" key="1">
    <source>
        <dbReference type="EMBL" id="KAJ7208526.1"/>
    </source>
</evidence>
<comment type="caution">
    <text evidence="1">The sequence shown here is derived from an EMBL/GenBank/DDBJ whole genome shotgun (WGS) entry which is preliminary data.</text>
</comment>
<evidence type="ECO:0008006" key="3">
    <source>
        <dbReference type="Google" id="ProtNLM"/>
    </source>
</evidence>
<dbReference type="CDD" id="cd00882">
    <property type="entry name" value="Ras_like_GTPase"/>
    <property type="match status" value="1"/>
</dbReference>
<dbReference type="EMBL" id="JARJCW010000033">
    <property type="protein sequence ID" value="KAJ7208526.1"/>
    <property type="molecule type" value="Genomic_DNA"/>
</dbReference>
<dbReference type="Gene3D" id="3.40.50.300">
    <property type="entry name" value="P-loop containing nucleotide triphosphate hydrolases"/>
    <property type="match status" value="1"/>
</dbReference>
<keyword evidence="2" id="KW-1185">Reference proteome</keyword>
<sequence length="268" mass="30118">MSEEHVGNAVDLRSKCTHFRVLVIGRANAGKTTLLKKLCNSIEDPEIFDEGGKKCVIFPELIIASPAIQRGIHDIDKQLVFKSNQRFIFHDSEGFESGSKDEANKVQTFIADRAAAHSLSAQLHVIWYCLPTDNHRPLLNFDHTFFDTDLAGKVPVIAVFTKFDGLITQAFLELKGQGVPRIQALEARHRRAEQKLETDFIKHLEAKKYPPSGYVRLDGESSIFCMSPESTDLIESTAAALTDETLRLLFVSVQRNNIDLCIKYAMKQ</sequence>
<proteinExistence type="predicted"/>
<reference evidence="1" key="1">
    <citation type="submission" date="2023-03" db="EMBL/GenBank/DDBJ databases">
        <title>Massive genome expansion in bonnet fungi (Mycena s.s.) driven by repeated elements and novel gene families across ecological guilds.</title>
        <authorList>
            <consortium name="Lawrence Berkeley National Laboratory"/>
            <person name="Harder C.B."/>
            <person name="Miyauchi S."/>
            <person name="Viragh M."/>
            <person name="Kuo A."/>
            <person name="Thoen E."/>
            <person name="Andreopoulos B."/>
            <person name="Lu D."/>
            <person name="Skrede I."/>
            <person name="Drula E."/>
            <person name="Henrissat B."/>
            <person name="Morin E."/>
            <person name="Kohler A."/>
            <person name="Barry K."/>
            <person name="LaButti K."/>
            <person name="Morin E."/>
            <person name="Salamov A."/>
            <person name="Lipzen A."/>
            <person name="Mereny Z."/>
            <person name="Hegedus B."/>
            <person name="Baldrian P."/>
            <person name="Stursova M."/>
            <person name="Weitz H."/>
            <person name="Taylor A."/>
            <person name="Grigoriev I.V."/>
            <person name="Nagy L.G."/>
            <person name="Martin F."/>
            <person name="Kauserud H."/>
        </authorList>
    </citation>
    <scope>NUCLEOTIDE SEQUENCE</scope>
    <source>
        <strain evidence="1">9144</strain>
    </source>
</reference>
<protein>
    <recommendedName>
        <fullName evidence="3">G domain-containing protein</fullName>
    </recommendedName>
</protein>
<dbReference type="Proteomes" id="UP001219525">
    <property type="component" value="Unassembled WGS sequence"/>
</dbReference>
<dbReference type="SUPFAM" id="SSF52540">
    <property type="entry name" value="P-loop containing nucleoside triphosphate hydrolases"/>
    <property type="match status" value="1"/>
</dbReference>
<accession>A0AAD6YAH6</accession>
<gene>
    <name evidence="1" type="ORF">GGX14DRAFT_365278</name>
</gene>
<dbReference type="InterPro" id="IPR027417">
    <property type="entry name" value="P-loop_NTPase"/>
</dbReference>
<dbReference type="AlphaFoldDB" id="A0AAD6YAH6"/>
<organism evidence="1 2">
    <name type="scientific">Mycena pura</name>
    <dbReference type="NCBI Taxonomy" id="153505"/>
    <lineage>
        <taxon>Eukaryota</taxon>
        <taxon>Fungi</taxon>
        <taxon>Dikarya</taxon>
        <taxon>Basidiomycota</taxon>
        <taxon>Agaricomycotina</taxon>
        <taxon>Agaricomycetes</taxon>
        <taxon>Agaricomycetidae</taxon>
        <taxon>Agaricales</taxon>
        <taxon>Marasmiineae</taxon>
        <taxon>Mycenaceae</taxon>
        <taxon>Mycena</taxon>
    </lineage>
</organism>
<evidence type="ECO:0000313" key="2">
    <source>
        <dbReference type="Proteomes" id="UP001219525"/>
    </source>
</evidence>